<keyword evidence="3" id="KW-1185">Reference proteome</keyword>
<protein>
    <submittedName>
        <fullName evidence="2">Uncharacterized protein</fullName>
    </submittedName>
</protein>
<dbReference type="OrthoDB" id="277538at2"/>
<keyword evidence="1" id="KW-0175">Coiled coil</keyword>
<sequence length="166" mass="18843">MQSNVRDLEVLQRLDGGLLKWAHAMDVSVQEIRHALQHAQEWITSDQPAYWKQQTTLAERDLNAALDDLQQKQSTTRPGDRAPATEAKKRVATAKNRMAFCREKQLRCRHHRLQIESALNAATGPIGNMQQTLDTGIPRARSDLQQMLSVLQQYSQTKLPPVDPEP</sequence>
<evidence type="ECO:0000313" key="3">
    <source>
        <dbReference type="Proteomes" id="UP000320672"/>
    </source>
</evidence>
<organism evidence="2 3">
    <name type="scientific">Roseimaritima multifibrata</name>
    <dbReference type="NCBI Taxonomy" id="1930274"/>
    <lineage>
        <taxon>Bacteria</taxon>
        <taxon>Pseudomonadati</taxon>
        <taxon>Planctomycetota</taxon>
        <taxon>Planctomycetia</taxon>
        <taxon>Pirellulales</taxon>
        <taxon>Pirellulaceae</taxon>
        <taxon>Roseimaritima</taxon>
    </lineage>
</organism>
<dbReference type="AlphaFoldDB" id="A0A517MD87"/>
<dbReference type="RefSeq" id="WP_145351034.1">
    <property type="nucleotide sequence ID" value="NZ_CP036262.1"/>
</dbReference>
<dbReference type="KEGG" id="rml:FF011L_15940"/>
<name>A0A517MD87_9BACT</name>
<feature type="coiled-coil region" evidence="1">
    <location>
        <begin position="52"/>
        <end position="104"/>
    </location>
</feature>
<dbReference type="EMBL" id="CP036262">
    <property type="protein sequence ID" value="QDS92845.1"/>
    <property type="molecule type" value="Genomic_DNA"/>
</dbReference>
<dbReference type="Proteomes" id="UP000320672">
    <property type="component" value="Chromosome"/>
</dbReference>
<evidence type="ECO:0000313" key="2">
    <source>
        <dbReference type="EMBL" id="QDS92845.1"/>
    </source>
</evidence>
<reference evidence="2 3" key="1">
    <citation type="submission" date="2019-02" db="EMBL/GenBank/DDBJ databases">
        <title>Deep-cultivation of Planctomycetes and their phenomic and genomic characterization uncovers novel biology.</title>
        <authorList>
            <person name="Wiegand S."/>
            <person name="Jogler M."/>
            <person name="Boedeker C."/>
            <person name="Pinto D."/>
            <person name="Vollmers J."/>
            <person name="Rivas-Marin E."/>
            <person name="Kohn T."/>
            <person name="Peeters S.H."/>
            <person name="Heuer A."/>
            <person name="Rast P."/>
            <person name="Oberbeckmann S."/>
            <person name="Bunk B."/>
            <person name="Jeske O."/>
            <person name="Meyerdierks A."/>
            <person name="Storesund J.E."/>
            <person name="Kallscheuer N."/>
            <person name="Luecker S."/>
            <person name="Lage O.M."/>
            <person name="Pohl T."/>
            <person name="Merkel B.J."/>
            <person name="Hornburger P."/>
            <person name="Mueller R.-W."/>
            <person name="Bruemmer F."/>
            <person name="Labrenz M."/>
            <person name="Spormann A.M."/>
            <person name="Op den Camp H."/>
            <person name="Overmann J."/>
            <person name="Amann R."/>
            <person name="Jetten M.S.M."/>
            <person name="Mascher T."/>
            <person name="Medema M.H."/>
            <person name="Devos D.P."/>
            <person name="Kaster A.-K."/>
            <person name="Ovreas L."/>
            <person name="Rohde M."/>
            <person name="Galperin M.Y."/>
            <person name="Jogler C."/>
        </authorList>
    </citation>
    <scope>NUCLEOTIDE SEQUENCE [LARGE SCALE GENOMIC DNA]</scope>
    <source>
        <strain evidence="2 3">FF011L</strain>
    </source>
</reference>
<evidence type="ECO:0000256" key="1">
    <source>
        <dbReference type="SAM" id="Coils"/>
    </source>
</evidence>
<proteinExistence type="predicted"/>
<gene>
    <name evidence="2" type="ORF">FF011L_15940</name>
</gene>
<accession>A0A517MD87</accession>